<evidence type="ECO:0000256" key="5">
    <source>
        <dbReference type="ARBA" id="ARBA00022750"/>
    </source>
</evidence>
<evidence type="ECO:0000256" key="7">
    <source>
        <dbReference type="ARBA" id="ARBA00022989"/>
    </source>
</evidence>
<dbReference type="AlphaFoldDB" id="A0A1J4S0T1"/>
<dbReference type="PRINTS" id="PR00781">
    <property type="entry name" value="LIPOSIGPTASE"/>
</dbReference>
<dbReference type="GO" id="GO:0006508">
    <property type="term" value="P:proteolysis"/>
    <property type="evidence" value="ECO:0007669"/>
    <property type="project" value="UniProtKB-KW"/>
</dbReference>
<feature type="transmembrane region" description="Helical" evidence="10">
    <location>
        <begin position="103"/>
        <end position="129"/>
    </location>
</feature>
<sequence length="135" mass="15126">MKGERCAQLSVLGSQFLTGVVIVDILLQIHFRGSGWGVMNRGVSLGMFPRLGQELAVIVYFIFIILYLNHAKSRKFSFGLTLLALGGLGNLVSRLFWGGVWDYIYLPILPFWFNLSDVMIAGGILAYGWGEMRYT</sequence>
<dbReference type="GO" id="GO:0016020">
    <property type="term" value="C:membrane"/>
    <property type="evidence" value="ECO:0007669"/>
    <property type="project" value="InterPro"/>
</dbReference>
<feature type="transmembrane region" description="Helical" evidence="10">
    <location>
        <begin position="12"/>
        <end position="31"/>
    </location>
</feature>
<keyword evidence="7 10" id="KW-1133">Transmembrane helix</keyword>
<evidence type="ECO:0000256" key="8">
    <source>
        <dbReference type="ARBA" id="ARBA00023136"/>
    </source>
</evidence>
<comment type="similarity">
    <text evidence="1 9">Belongs to the peptidase A8 family.</text>
</comment>
<dbReference type="PANTHER" id="PTHR33695">
    <property type="entry name" value="LIPOPROTEIN SIGNAL PEPTIDASE"/>
    <property type="match status" value="1"/>
</dbReference>
<dbReference type="Proteomes" id="UP000182345">
    <property type="component" value="Unassembled WGS sequence"/>
</dbReference>
<reference evidence="11 12" key="1">
    <citation type="journal article" date="2016" name="Environ. Microbiol.">
        <title>Genomic resolution of a cold subsurface aquifer community provides metabolic insights for novel microbes adapted to high CO concentrations.</title>
        <authorList>
            <person name="Probst A.J."/>
            <person name="Castelle C.J."/>
            <person name="Singh A."/>
            <person name="Brown C.T."/>
            <person name="Anantharaman K."/>
            <person name="Sharon I."/>
            <person name="Hug L.A."/>
            <person name="Burstein D."/>
            <person name="Emerson J.B."/>
            <person name="Thomas B.C."/>
            <person name="Banfield J.F."/>
        </authorList>
    </citation>
    <scope>NUCLEOTIDE SEQUENCE [LARGE SCALE GENOMIC DNA]</scope>
    <source>
        <strain evidence="11">CG1_02_44_10</strain>
    </source>
</reference>
<evidence type="ECO:0000256" key="9">
    <source>
        <dbReference type="RuleBase" id="RU004181"/>
    </source>
</evidence>
<evidence type="ECO:0000313" key="12">
    <source>
        <dbReference type="Proteomes" id="UP000182345"/>
    </source>
</evidence>
<protein>
    <submittedName>
        <fullName evidence="11">Uncharacterized protein</fullName>
    </submittedName>
</protein>
<dbReference type="GO" id="GO:0004190">
    <property type="term" value="F:aspartic-type endopeptidase activity"/>
    <property type="evidence" value="ECO:0007669"/>
    <property type="project" value="UniProtKB-KW"/>
</dbReference>
<keyword evidence="8 10" id="KW-0472">Membrane</keyword>
<proteinExistence type="inferred from homology"/>
<gene>
    <name evidence="11" type="ORF">AUJ42_00585</name>
</gene>
<dbReference type="EMBL" id="MNUK01000019">
    <property type="protein sequence ID" value="OIN92282.1"/>
    <property type="molecule type" value="Genomic_DNA"/>
</dbReference>
<evidence type="ECO:0000256" key="1">
    <source>
        <dbReference type="ARBA" id="ARBA00006139"/>
    </source>
</evidence>
<keyword evidence="5" id="KW-0064">Aspartyl protease</keyword>
<feature type="transmembrane region" description="Helical" evidence="10">
    <location>
        <begin position="76"/>
        <end position="97"/>
    </location>
</feature>
<dbReference type="Pfam" id="PF01252">
    <property type="entry name" value="Peptidase_A8"/>
    <property type="match status" value="1"/>
</dbReference>
<keyword evidence="6" id="KW-0378">Hydrolase</keyword>
<evidence type="ECO:0000256" key="2">
    <source>
        <dbReference type="ARBA" id="ARBA00022475"/>
    </source>
</evidence>
<name>A0A1J4S0T1_9BACT</name>
<evidence type="ECO:0000256" key="3">
    <source>
        <dbReference type="ARBA" id="ARBA00022670"/>
    </source>
</evidence>
<evidence type="ECO:0000256" key="6">
    <source>
        <dbReference type="ARBA" id="ARBA00022801"/>
    </source>
</evidence>
<keyword evidence="3" id="KW-0645">Protease</keyword>
<evidence type="ECO:0000256" key="10">
    <source>
        <dbReference type="SAM" id="Phobius"/>
    </source>
</evidence>
<keyword evidence="2" id="KW-1003">Cell membrane</keyword>
<feature type="transmembrane region" description="Helical" evidence="10">
    <location>
        <begin position="51"/>
        <end position="69"/>
    </location>
</feature>
<evidence type="ECO:0000313" key="11">
    <source>
        <dbReference type="EMBL" id="OIN92282.1"/>
    </source>
</evidence>
<organism evidence="11 12">
    <name type="scientific">Candidatus Collierbacteria bacterium CG1_02_44_10</name>
    <dbReference type="NCBI Taxonomy" id="1805087"/>
    <lineage>
        <taxon>Bacteria</taxon>
        <taxon>Candidatus Collieribacteriota</taxon>
    </lineage>
</organism>
<accession>A0A1J4S0T1</accession>
<keyword evidence="4 10" id="KW-0812">Transmembrane</keyword>
<dbReference type="InterPro" id="IPR001872">
    <property type="entry name" value="Peptidase_A8"/>
</dbReference>
<comment type="caution">
    <text evidence="11">The sequence shown here is derived from an EMBL/GenBank/DDBJ whole genome shotgun (WGS) entry which is preliminary data.</text>
</comment>
<dbReference type="PANTHER" id="PTHR33695:SF1">
    <property type="entry name" value="LIPOPROTEIN SIGNAL PEPTIDASE"/>
    <property type="match status" value="1"/>
</dbReference>
<evidence type="ECO:0000256" key="4">
    <source>
        <dbReference type="ARBA" id="ARBA00022692"/>
    </source>
</evidence>